<dbReference type="PANTHER" id="PTHR13016:SF0">
    <property type="entry name" value="AMME SYNDROME CANDIDATE GENE 1 PROTEIN"/>
    <property type="match status" value="1"/>
</dbReference>
<name>A0ABS7KW88_CLOSR</name>
<comment type="caution">
    <text evidence="2">The sequence shown here is derived from an EMBL/GenBank/DDBJ whole genome shotgun (WGS) entry which is preliminary data.</text>
</comment>
<keyword evidence="3" id="KW-1185">Reference proteome</keyword>
<dbReference type="SUPFAM" id="SSF53213">
    <property type="entry name" value="LigB-like"/>
    <property type="match status" value="1"/>
</dbReference>
<dbReference type="Proteomes" id="UP001299068">
    <property type="component" value="Unassembled WGS sequence"/>
</dbReference>
<evidence type="ECO:0000259" key="1">
    <source>
        <dbReference type="PROSITE" id="PS51112"/>
    </source>
</evidence>
<gene>
    <name evidence="2" type="primary">amrA</name>
    <name evidence="2" type="ORF">K5V21_06400</name>
</gene>
<feature type="domain" description="AMMECR1" evidence="1">
    <location>
        <begin position="292"/>
        <end position="464"/>
    </location>
</feature>
<reference evidence="2 3" key="1">
    <citation type="journal article" date="2021" name="Cell Host Microbe">
        <title>in vivo commensal control of Clostridioides difficile virulence.</title>
        <authorList>
            <person name="Girinathan B.P."/>
            <person name="Dibenedetto N."/>
            <person name="Worley J.N."/>
            <person name="Peltier J."/>
            <person name="Arrieta-Ortiz M.L."/>
            <person name="Rupa Christinal Immanuel S."/>
            <person name="Lavin R."/>
            <person name="Delaney M.L."/>
            <person name="Cummins C."/>
            <person name="Hoffmann M."/>
            <person name="Luo Y."/>
            <person name="Gonzalez-Escalona N."/>
            <person name="Allard M."/>
            <person name="Onderdonk A.B."/>
            <person name="Gerber G.K."/>
            <person name="Sonenshein A.L."/>
            <person name="Baliga N."/>
            <person name="Dupuy B."/>
            <person name="Bry L."/>
        </authorList>
    </citation>
    <scope>NUCLEOTIDE SEQUENCE [LARGE SCALE GENOMIC DNA]</scope>
    <source>
        <strain evidence="2 3">DSM 599</strain>
    </source>
</reference>
<dbReference type="PROSITE" id="PS51112">
    <property type="entry name" value="AMMECR1"/>
    <property type="match status" value="1"/>
</dbReference>
<dbReference type="Pfam" id="PF01871">
    <property type="entry name" value="AMMECR1"/>
    <property type="match status" value="1"/>
</dbReference>
<dbReference type="InterPro" id="IPR027623">
    <property type="entry name" value="AmmeMemoSam_A"/>
</dbReference>
<dbReference type="RefSeq" id="WP_221860077.1">
    <property type="nucleotide sequence ID" value="NZ_JAIKTU010000004.1"/>
</dbReference>
<organism evidence="2 3">
    <name type="scientific">Clostridium sardiniense</name>
    <name type="common">Clostridium absonum</name>
    <dbReference type="NCBI Taxonomy" id="29369"/>
    <lineage>
        <taxon>Bacteria</taxon>
        <taxon>Bacillati</taxon>
        <taxon>Bacillota</taxon>
        <taxon>Clostridia</taxon>
        <taxon>Eubacteriales</taxon>
        <taxon>Clostridiaceae</taxon>
        <taxon>Clostridium</taxon>
    </lineage>
</organism>
<proteinExistence type="predicted"/>
<sequence>MKGYYLMPHPPIMIPEVGNGKEEEIRETIKSCEIIGKEIKHNNIETIIIITPHGNVFRDGVCIIDDYNVEGDLSRFGVSDVYYDLKIDRDITKKILEYCMEEEIPVVNLNKDKAKSYNVRVELDHGALVPLYNILRNKQYKIVHITYGLLSPIELYKFGMQIKKAAEEMGDKTAFISSGDLSHRLSEDGPYDYSPYGKKFDRELIGILERGNIEGLFKIDEKLILEAGECGLRSLYVLAGALDGVKVKGNLLSYEAPFGVGYAVMKFDVKNGKSLYNNLIFEKEERHRRRKREGNPYTRLARLNIENFFNTRVSVRYKDIKDEELLGSRRGVFVSLKIRGDLRGCVGTIKPTTECIGNEIIKNSLSAAFNDPRFSELRKDELLECDISVDILHESEICKKKDLDPKIYGVIVQNEENMGLLLPNLDGIEDADTQVSIALQKGNISPYENYILKRFKVDRFEEVD</sequence>
<dbReference type="InterPro" id="IPR036071">
    <property type="entry name" value="AMMECR1_dom_sf"/>
</dbReference>
<dbReference type="EMBL" id="JAIKTU010000004">
    <property type="protein sequence ID" value="MBY0755083.1"/>
    <property type="molecule type" value="Genomic_DNA"/>
</dbReference>
<dbReference type="Pfam" id="PF02900">
    <property type="entry name" value="LigB"/>
    <property type="match status" value="1"/>
</dbReference>
<dbReference type="InterPro" id="IPR023473">
    <property type="entry name" value="AMMECR1"/>
</dbReference>
<dbReference type="Gene3D" id="3.30.700.20">
    <property type="entry name" value="Hypothetical protein ph0010, domain 1"/>
    <property type="match status" value="1"/>
</dbReference>
<dbReference type="CDD" id="cd07951">
    <property type="entry name" value="ED_3B_N_AMMECR1"/>
    <property type="match status" value="1"/>
</dbReference>
<dbReference type="NCBIfam" id="TIGR04335">
    <property type="entry name" value="AmmeMemoSam_A"/>
    <property type="match status" value="1"/>
</dbReference>
<evidence type="ECO:0000313" key="3">
    <source>
        <dbReference type="Proteomes" id="UP001299068"/>
    </source>
</evidence>
<dbReference type="Gene3D" id="3.40.830.10">
    <property type="entry name" value="LigB-like"/>
    <property type="match status" value="1"/>
</dbReference>
<dbReference type="SUPFAM" id="SSF143447">
    <property type="entry name" value="AMMECR1-like"/>
    <property type="match status" value="1"/>
</dbReference>
<accession>A0ABS7KW88</accession>
<protein>
    <submittedName>
        <fullName evidence="2">AmmeMemoRadiSam system protein A</fullName>
    </submittedName>
</protein>
<evidence type="ECO:0000313" key="2">
    <source>
        <dbReference type="EMBL" id="MBY0755083.1"/>
    </source>
</evidence>
<dbReference type="InterPro" id="IPR027485">
    <property type="entry name" value="AMMECR1_N"/>
</dbReference>
<dbReference type="InterPro" id="IPR002733">
    <property type="entry name" value="AMMECR1_domain"/>
</dbReference>
<dbReference type="PANTHER" id="PTHR13016">
    <property type="entry name" value="AMMECR1 HOMOLOG"/>
    <property type="match status" value="1"/>
</dbReference>
<dbReference type="InterPro" id="IPR004183">
    <property type="entry name" value="Xdiol_dOase_suB"/>
</dbReference>